<proteinExistence type="predicted"/>
<feature type="region of interest" description="Disordered" evidence="1">
    <location>
        <begin position="69"/>
        <end position="98"/>
    </location>
</feature>
<dbReference type="OrthoDB" id="4774250at2"/>
<organism evidence="2 3">
    <name type="scientific">Microbacterium enclense</name>
    <dbReference type="NCBI Taxonomy" id="993073"/>
    <lineage>
        <taxon>Bacteria</taxon>
        <taxon>Bacillati</taxon>
        <taxon>Actinomycetota</taxon>
        <taxon>Actinomycetes</taxon>
        <taxon>Micrococcales</taxon>
        <taxon>Microbacteriaceae</taxon>
        <taxon>Microbacterium</taxon>
    </lineage>
</organism>
<evidence type="ECO:0000313" key="3">
    <source>
        <dbReference type="Proteomes" id="UP000285970"/>
    </source>
</evidence>
<evidence type="ECO:0000256" key="1">
    <source>
        <dbReference type="SAM" id="MobiDB-lite"/>
    </source>
</evidence>
<evidence type="ECO:0000313" key="2">
    <source>
        <dbReference type="EMBL" id="RWR22902.1"/>
    </source>
</evidence>
<gene>
    <name evidence="2" type="ORF">D8Y23_01290</name>
</gene>
<reference evidence="2 3" key="1">
    <citation type="journal article" date="2018" name="Front. Microbiol.">
        <title>Novel Insights Into Bacterial Dimethylsulfoniopropionate Catabolism in the East China Sea.</title>
        <authorList>
            <person name="Liu J."/>
            <person name="Liu J."/>
            <person name="Zhang S.H."/>
            <person name="Liang J."/>
            <person name="Lin H."/>
            <person name="Song D."/>
            <person name="Yang G.P."/>
            <person name="Todd J.D."/>
            <person name="Zhang X.H."/>
        </authorList>
    </citation>
    <scope>NUCLEOTIDE SEQUENCE [LARGE SCALE GENOMIC DNA]</scope>
    <source>
        <strain evidence="2 3">ZYFD042</strain>
    </source>
</reference>
<sequence>MTVQADATLRVVVDGEPFGPPTFAPPWQRHSFAQIISEVVEQRDSPVRVVVHELDGTVYTDIMTAPLHPVSLDQSPPAGPRASVEDGDSARDATEPSHPCALQNGEGFVPGEDVAVAVIVWHAEASGDGAARAQIDPGLLDLSPTHEVILLGRVSGTCVIGHPA</sequence>
<dbReference type="Proteomes" id="UP000285970">
    <property type="component" value="Unassembled WGS sequence"/>
</dbReference>
<dbReference type="AlphaFoldDB" id="A0A3S3N208"/>
<dbReference type="EMBL" id="RBZY01000003">
    <property type="protein sequence ID" value="RWR22902.1"/>
    <property type="molecule type" value="Genomic_DNA"/>
</dbReference>
<accession>A0A3S3N208</accession>
<comment type="caution">
    <text evidence="2">The sequence shown here is derived from an EMBL/GenBank/DDBJ whole genome shotgun (WGS) entry which is preliminary data.</text>
</comment>
<name>A0A3S3N208_9MICO</name>
<protein>
    <submittedName>
        <fullName evidence="2">Uncharacterized protein</fullName>
    </submittedName>
</protein>